<dbReference type="Gene3D" id="3.40.50.300">
    <property type="entry name" value="P-loop containing nucleotide triphosphate hydrolases"/>
    <property type="match status" value="1"/>
</dbReference>
<dbReference type="SMART" id="SM00173">
    <property type="entry name" value="RAS"/>
    <property type="match status" value="1"/>
</dbReference>
<reference evidence="3" key="1">
    <citation type="journal article" date="2013" name="PLoS ONE">
        <title>Gene expression in gut symbiotic organ of stinkbug affected by extracellular bacterial symbiont.</title>
        <authorList>
            <person name="Futahashi R."/>
            <person name="Tanaka K."/>
            <person name="Tanahashi M."/>
            <person name="Nikoh N."/>
            <person name="Kikuchi Y."/>
            <person name="Lee B.L."/>
            <person name="Fukatsu T."/>
        </authorList>
    </citation>
    <scope>NUCLEOTIDE SEQUENCE</scope>
    <source>
        <tissue evidence="3">Midgut</tissue>
    </source>
</reference>
<dbReference type="GO" id="GO:0007264">
    <property type="term" value="P:small GTPase-mediated signal transduction"/>
    <property type="evidence" value="ECO:0007669"/>
    <property type="project" value="InterPro"/>
</dbReference>
<dbReference type="InterPro" id="IPR003578">
    <property type="entry name" value="Small_GTPase_Rho"/>
</dbReference>
<keyword evidence="2" id="KW-0342">GTP-binding</keyword>
<sequence length="186" mass="20727">MSYDIKTLVIVGSAQCGKTSIFNAMYRGYFKHKGFVQGSYFTLNLNSAPNEPPVNMTIFDTSSLESLFDIRRITYLTANVIVLTFGIDSKESLRDLEQKWHPEVKYFCPEDVAVIVVGNKRDLRRDPDDIGTISYSEGLAVAKKLKARAYLECSALTGEGIVDIFTCAAKATNTSTVKTTRRCDII</sequence>
<dbReference type="PANTHER" id="PTHR24072">
    <property type="entry name" value="RHO FAMILY GTPASE"/>
    <property type="match status" value="1"/>
</dbReference>
<proteinExistence type="evidence at transcript level"/>
<dbReference type="SMART" id="SM00175">
    <property type="entry name" value="RAB"/>
    <property type="match status" value="1"/>
</dbReference>
<evidence type="ECO:0000256" key="1">
    <source>
        <dbReference type="ARBA" id="ARBA00022741"/>
    </source>
</evidence>
<dbReference type="SUPFAM" id="SSF52540">
    <property type="entry name" value="P-loop containing nucleoside triphosphate hydrolases"/>
    <property type="match status" value="1"/>
</dbReference>
<dbReference type="AlphaFoldDB" id="R4WPU2"/>
<dbReference type="InterPro" id="IPR005225">
    <property type="entry name" value="Small_GTP-bd"/>
</dbReference>
<dbReference type="PROSITE" id="PS51420">
    <property type="entry name" value="RHO"/>
    <property type="match status" value="1"/>
</dbReference>
<dbReference type="Pfam" id="PF00071">
    <property type="entry name" value="Ras"/>
    <property type="match status" value="1"/>
</dbReference>
<dbReference type="GO" id="GO:0001667">
    <property type="term" value="P:ameboidal-type cell migration"/>
    <property type="evidence" value="ECO:0007669"/>
    <property type="project" value="UniProtKB-ARBA"/>
</dbReference>
<evidence type="ECO:0000313" key="3">
    <source>
        <dbReference type="EMBL" id="BAN20906.1"/>
    </source>
</evidence>
<dbReference type="NCBIfam" id="TIGR00231">
    <property type="entry name" value="small_GTP"/>
    <property type="match status" value="1"/>
</dbReference>
<dbReference type="GO" id="GO:0003006">
    <property type="term" value="P:developmental process involved in reproduction"/>
    <property type="evidence" value="ECO:0007669"/>
    <property type="project" value="UniProtKB-ARBA"/>
</dbReference>
<organism evidence="3">
    <name type="scientific">Riptortus pedestris</name>
    <name type="common">Bean bug</name>
    <dbReference type="NCBI Taxonomy" id="329032"/>
    <lineage>
        <taxon>Eukaryota</taxon>
        <taxon>Metazoa</taxon>
        <taxon>Ecdysozoa</taxon>
        <taxon>Arthropoda</taxon>
        <taxon>Hexapoda</taxon>
        <taxon>Insecta</taxon>
        <taxon>Pterygota</taxon>
        <taxon>Neoptera</taxon>
        <taxon>Paraneoptera</taxon>
        <taxon>Hemiptera</taxon>
        <taxon>Heteroptera</taxon>
        <taxon>Panheteroptera</taxon>
        <taxon>Pentatomomorpha</taxon>
        <taxon>Coreoidea</taxon>
        <taxon>Alydidae</taxon>
        <taxon>Riptortus</taxon>
    </lineage>
</organism>
<evidence type="ECO:0000256" key="2">
    <source>
        <dbReference type="ARBA" id="ARBA00023134"/>
    </source>
</evidence>
<dbReference type="SMART" id="SM00174">
    <property type="entry name" value="RHO"/>
    <property type="match status" value="1"/>
</dbReference>
<dbReference type="GO" id="GO:0035006">
    <property type="term" value="P:melanization defense response"/>
    <property type="evidence" value="ECO:0007669"/>
    <property type="project" value="UniProtKB-ARBA"/>
</dbReference>
<dbReference type="GO" id="GO:0005525">
    <property type="term" value="F:GTP binding"/>
    <property type="evidence" value="ECO:0007669"/>
    <property type="project" value="UniProtKB-KW"/>
</dbReference>
<dbReference type="GO" id="GO:0003924">
    <property type="term" value="F:GTPase activity"/>
    <property type="evidence" value="ECO:0007669"/>
    <property type="project" value="InterPro"/>
</dbReference>
<protein>
    <submittedName>
        <fullName evidence="3">GTPase rho</fullName>
    </submittedName>
</protein>
<dbReference type="InterPro" id="IPR027417">
    <property type="entry name" value="P-loop_NTPase"/>
</dbReference>
<name>R4WPU2_RIPPE</name>
<dbReference type="PRINTS" id="PR00449">
    <property type="entry name" value="RASTRNSFRMNG"/>
</dbReference>
<keyword evidence="1" id="KW-0547">Nucleotide-binding</keyword>
<dbReference type="GO" id="GO:0035099">
    <property type="term" value="P:hemocyte migration"/>
    <property type="evidence" value="ECO:0007669"/>
    <property type="project" value="UniProtKB-ARBA"/>
</dbReference>
<dbReference type="InterPro" id="IPR001806">
    <property type="entry name" value="Small_GTPase"/>
</dbReference>
<accession>R4WPU2</accession>
<dbReference type="GO" id="GO:0022412">
    <property type="term" value="P:cellular process involved in reproduction in multicellular organism"/>
    <property type="evidence" value="ECO:0007669"/>
    <property type="project" value="UniProtKB-ARBA"/>
</dbReference>
<dbReference type="EMBL" id="AK417691">
    <property type="protein sequence ID" value="BAN20906.1"/>
    <property type="molecule type" value="mRNA"/>
</dbReference>
<dbReference type="PROSITE" id="PS51419">
    <property type="entry name" value="RAB"/>
    <property type="match status" value="1"/>
</dbReference>